<reference evidence="3" key="2">
    <citation type="submission" date="2025-09" db="UniProtKB">
        <authorList>
            <consortium name="Ensembl"/>
        </authorList>
    </citation>
    <scope>IDENTIFICATION</scope>
</reference>
<proteinExistence type="predicted"/>
<dbReference type="InterPro" id="IPR001902">
    <property type="entry name" value="SLC26A/SulP_fam"/>
</dbReference>
<dbReference type="Proteomes" id="UP000261500">
    <property type="component" value="Unplaced"/>
</dbReference>
<dbReference type="GO" id="GO:0055085">
    <property type="term" value="P:transmembrane transport"/>
    <property type="evidence" value="ECO:0007669"/>
    <property type="project" value="InterPro"/>
</dbReference>
<reference evidence="3" key="1">
    <citation type="submission" date="2025-08" db="UniProtKB">
        <authorList>
            <consortium name="Ensembl"/>
        </authorList>
    </citation>
    <scope>IDENTIFICATION</scope>
</reference>
<feature type="transmembrane region" description="Helical" evidence="1">
    <location>
        <begin position="6"/>
        <end position="32"/>
    </location>
</feature>
<organism evidence="3 4">
    <name type="scientific">Poecilia latipinna</name>
    <name type="common">sailfin molly</name>
    <dbReference type="NCBI Taxonomy" id="48699"/>
    <lineage>
        <taxon>Eukaryota</taxon>
        <taxon>Metazoa</taxon>
        <taxon>Chordata</taxon>
        <taxon>Craniata</taxon>
        <taxon>Vertebrata</taxon>
        <taxon>Euteleostomi</taxon>
        <taxon>Actinopterygii</taxon>
        <taxon>Neopterygii</taxon>
        <taxon>Teleostei</taxon>
        <taxon>Neoteleostei</taxon>
        <taxon>Acanthomorphata</taxon>
        <taxon>Ovalentaria</taxon>
        <taxon>Atherinomorphae</taxon>
        <taxon>Cyprinodontiformes</taxon>
        <taxon>Poeciliidae</taxon>
        <taxon>Poeciliinae</taxon>
        <taxon>Poecilia</taxon>
    </lineage>
</organism>
<keyword evidence="1" id="KW-0812">Transmembrane</keyword>
<dbReference type="PANTHER" id="PTHR11814">
    <property type="entry name" value="SULFATE TRANSPORTER"/>
    <property type="match status" value="1"/>
</dbReference>
<keyword evidence="1" id="KW-0472">Membrane</keyword>
<accession>A0A3B3US01</accession>
<dbReference type="PROSITE" id="PS50801">
    <property type="entry name" value="STAS"/>
    <property type="match status" value="1"/>
</dbReference>
<dbReference type="GO" id="GO:0016020">
    <property type="term" value="C:membrane"/>
    <property type="evidence" value="ECO:0007669"/>
    <property type="project" value="InterPro"/>
</dbReference>
<protein>
    <recommendedName>
        <fullName evidence="2">STAS domain-containing protein</fullName>
    </recommendedName>
</protein>
<dbReference type="STRING" id="48699.ENSPLAP00000016185"/>
<evidence type="ECO:0000313" key="3">
    <source>
        <dbReference type="Ensembl" id="ENSPLAP00000016185.1"/>
    </source>
</evidence>
<feature type="domain" description="STAS" evidence="2">
    <location>
        <begin position="45"/>
        <end position="110"/>
    </location>
</feature>
<evidence type="ECO:0000313" key="4">
    <source>
        <dbReference type="Proteomes" id="UP000261500"/>
    </source>
</evidence>
<dbReference type="InterPro" id="IPR036513">
    <property type="entry name" value="STAS_dom_sf"/>
</dbReference>
<dbReference type="InterPro" id="IPR002645">
    <property type="entry name" value="STAS_dom"/>
</dbReference>
<keyword evidence="1" id="KW-1133">Transmembrane helix</keyword>
<name>A0A3B3US01_9TELE</name>
<keyword evidence="4" id="KW-1185">Reference proteome</keyword>
<dbReference type="Ensembl" id="ENSPLAT00000030953.1">
    <property type="protein sequence ID" value="ENSPLAP00000016185.1"/>
    <property type="gene ID" value="ENSPLAG00000020262.1"/>
</dbReference>
<evidence type="ECO:0000259" key="2">
    <source>
        <dbReference type="PROSITE" id="PS50801"/>
    </source>
</evidence>
<dbReference type="AlphaFoldDB" id="A0A3B3US01"/>
<evidence type="ECO:0000256" key="1">
    <source>
        <dbReference type="SAM" id="Phobius"/>
    </source>
</evidence>
<dbReference type="GeneTree" id="ENSGT01150000286960"/>
<sequence length="110" mass="12700">MVWVVTWLSVVVLNVDLGLAIGVVFSMMTVIYRTQRCNHCQVQELRLSCYEVPGVKILTYNGPIYYGNRSFFREKMSRVLGLTPEEIRSREKARKALEKREREASVSTVV</sequence>
<dbReference type="Gene3D" id="3.30.750.24">
    <property type="entry name" value="STAS domain"/>
    <property type="match status" value="1"/>
</dbReference>